<feature type="transmembrane region" description="Helical" evidence="1">
    <location>
        <begin position="110"/>
        <end position="135"/>
    </location>
</feature>
<keyword evidence="1" id="KW-0812">Transmembrane</keyword>
<protein>
    <submittedName>
        <fullName evidence="2">Hydrogenase</fullName>
    </submittedName>
</protein>
<accession>A0AAE4RM88</accession>
<proteinExistence type="predicted"/>
<organism evidence="2 3">
    <name type="scientific">Mycobacterium intracellulare</name>
    <dbReference type="NCBI Taxonomy" id="1767"/>
    <lineage>
        <taxon>Bacteria</taxon>
        <taxon>Bacillati</taxon>
        <taxon>Actinomycetota</taxon>
        <taxon>Actinomycetes</taxon>
        <taxon>Mycobacteriales</taxon>
        <taxon>Mycobacteriaceae</taxon>
        <taxon>Mycobacterium</taxon>
        <taxon>Mycobacterium avium complex (MAC)</taxon>
    </lineage>
</organism>
<dbReference type="EMBL" id="JAWLLD010000045">
    <property type="protein sequence ID" value="MDV7015621.1"/>
    <property type="molecule type" value="Genomic_DNA"/>
</dbReference>
<feature type="transmembrane region" description="Helical" evidence="1">
    <location>
        <begin position="32"/>
        <end position="53"/>
    </location>
</feature>
<evidence type="ECO:0000256" key="1">
    <source>
        <dbReference type="SAM" id="Phobius"/>
    </source>
</evidence>
<reference evidence="2" key="1">
    <citation type="submission" date="2023-10" db="EMBL/GenBank/DDBJ databases">
        <title>Characterization and genome sequence of Mycobacterium intracellulare ABSURDO, a novel pathogenic isolate with three colony morphotypes that vary in growth and acid-fastness.</title>
        <authorList>
            <person name="Jude B.A."/>
            <person name="Robinson R.T."/>
        </authorList>
    </citation>
    <scope>NUCLEOTIDE SEQUENCE</scope>
    <source>
        <strain evidence="2">ABSURDO Component B</strain>
    </source>
</reference>
<evidence type="ECO:0000313" key="3">
    <source>
        <dbReference type="Proteomes" id="UP001187143"/>
    </source>
</evidence>
<sequence length="137" mass="14302">MQTALFTLGLVLFLLGLLTGLAVPALKNARMGLSSHLEALLNGMFLVLLGLLWPHIHLPHAWGIAAVALIVYAAYANWLTTLLAAAWGAGRRFAPIAAGDFEASTAKESFVSFGLVSLSLAILVGVGIVIVGVLVGR</sequence>
<dbReference type="AlphaFoldDB" id="A0AAE4RM88"/>
<dbReference type="Proteomes" id="UP001187143">
    <property type="component" value="Unassembled WGS sequence"/>
</dbReference>
<keyword evidence="1" id="KW-0472">Membrane</keyword>
<feature type="transmembrane region" description="Helical" evidence="1">
    <location>
        <begin position="65"/>
        <end position="90"/>
    </location>
</feature>
<keyword evidence="1" id="KW-1133">Transmembrane helix</keyword>
<evidence type="ECO:0000313" key="2">
    <source>
        <dbReference type="EMBL" id="MDV7015621.1"/>
    </source>
</evidence>
<dbReference type="RefSeq" id="WP_014942866.1">
    <property type="nucleotide sequence ID" value="NZ_CAAHFM010000047.1"/>
</dbReference>
<comment type="caution">
    <text evidence="2">The sequence shown here is derived from an EMBL/GenBank/DDBJ whole genome shotgun (WGS) entry which is preliminary data.</text>
</comment>
<gene>
    <name evidence="2" type="ORF">R4F53_25455</name>
</gene>
<name>A0AAE4RM88_MYCIT</name>